<accession>A0A2P2L8A0</accession>
<reference evidence="2" key="1">
    <citation type="submission" date="2018-02" db="EMBL/GenBank/DDBJ databases">
        <title>Rhizophora mucronata_Transcriptome.</title>
        <authorList>
            <person name="Meera S.P."/>
            <person name="Sreeshan A."/>
            <person name="Augustine A."/>
        </authorList>
    </citation>
    <scope>NUCLEOTIDE SEQUENCE</scope>
    <source>
        <tissue evidence="2">Leaf</tissue>
    </source>
</reference>
<dbReference type="EMBL" id="GGEC01033715">
    <property type="protein sequence ID" value="MBX14199.1"/>
    <property type="molecule type" value="Transcribed_RNA"/>
</dbReference>
<protein>
    <submittedName>
        <fullName evidence="2">Uncharacterized protein</fullName>
    </submittedName>
</protein>
<sequence length="69" mass="7493">MEVTSWNGMNSFFAKELFVSTLATAFGGKSLFSLGSTHCFTLSSLNLGVACGVYLIIIIRCTHKGRKDN</sequence>
<proteinExistence type="predicted"/>
<keyword evidence="1" id="KW-0472">Membrane</keyword>
<name>A0A2P2L8A0_RHIMU</name>
<evidence type="ECO:0000313" key="2">
    <source>
        <dbReference type="EMBL" id="MBX14199.1"/>
    </source>
</evidence>
<keyword evidence="1" id="KW-0812">Transmembrane</keyword>
<feature type="transmembrane region" description="Helical" evidence="1">
    <location>
        <begin position="40"/>
        <end position="59"/>
    </location>
</feature>
<evidence type="ECO:0000256" key="1">
    <source>
        <dbReference type="SAM" id="Phobius"/>
    </source>
</evidence>
<organism evidence="2">
    <name type="scientific">Rhizophora mucronata</name>
    <name type="common">Asiatic mangrove</name>
    <dbReference type="NCBI Taxonomy" id="61149"/>
    <lineage>
        <taxon>Eukaryota</taxon>
        <taxon>Viridiplantae</taxon>
        <taxon>Streptophyta</taxon>
        <taxon>Embryophyta</taxon>
        <taxon>Tracheophyta</taxon>
        <taxon>Spermatophyta</taxon>
        <taxon>Magnoliopsida</taxon>
        <taxon>eudicotyledons</taxon>
        <taxon>Gunneridae</taxon>
        <taxon>Pentapetalae</taxon>
        <taxon>rosids</taxon>
        <taxon>fabids</taxon>
        <taxon>Malpighiales</taxon>
        <taxon>Rhizophoraceae</taxon>
        <taxon>Rhizophora</taxon>
    </lineage>
</organism>
<dbReference type="AlphaFoldDB" id="A0A2P2L8A0"/>
<keyword evidence="1" id="KW-1133">Transmembrane helix</keyword>